<evidence type="ECO:0000256" key="2">
    <source>
        <dbReference type="ARBA" id="ARBA00022759"/>
    </source>
</evidence>
<dbReference type="InterPro" id="IPR010156">
    <property type="entry name" value="CRISPR-assoc_prot_Cas6"/>
</dbReference>
<name>A0A7L4PCH4_9CREN</name>
<comment type="caution">
    <text evidence="6">The sequence shown here is derived from an EMBL/GenBank/DDBJ whole genome shotgun (WGS) entry which is preliminary data.</text>
</comment>
<evidence type="ECO:0000256" key="1">
    <source>
        <dbReference type="ARBA" id="ARBA00022722"/>
    </source>
</evidence>
<keyword evidence="1" id="KW-0540">Nuclease</keyword>
<dbReference type="NCBIfam" id="TIGR01877">
    <property type="entry name" value="cas_cas6"/>
    <property type="match status" value="1"/>
</dbReference>
<dbReference type="InterPro" id="IPR019267">
    <property type="entry name" value="CRISPR-assoc_Cas6_C"/>
</dbReference>
<accession>A0A7L4PCH4</accession>
<dbReference type="Proteomes" id="UP000554766">
    <property type="component" value="Unassembled WGS sequence"/>
</dbReference>
<dbReference type="GO" id="GO:0051607">
    <property type="term" value="P:defense response to virus"/>
    <property type="evidence" value="ECO:0007669"/>
    <property type="project" value="UniProtKB-KW"/>
</dbReference>
<protein>
    <submittedName>
        <fullName evidence="6">CRISPR-associated endoribonuclease Cas6</fullName>
    </submittedName>
</protein>
<evidence type="ECO:0000256" key="4">
    <source>
        <dbReference type="ARBA" id="ARBA00023118"/>
    </source>
</evidence>
<dbReference type="AlphaFoldDB" id="A0A7L4PCH4"/>
<evidence type="ECO:0000313" key="6">
    <source>
        <dbReference type="EMBL" id="NYR15566.1"/>
    </source>
</evidence>
<feature type="domain" description="CRISPR-associated protein Cas6 C-terminal" evidence="5">
    <location>
        <begin position="121"/>
        <end position="245"/>
    </location>
</feature>
<keyword evidence="2" id="KW-0255">Endonuclease</keyword>
<evidence type="ECO:0000259" key="5">
    <source>
        <dbReference type="Pfam" id="PF10040"/>
    </source>
</evidence>
<evidence type="ECO:0000256" key="3">
    <source>
        <dbReference type="ARBA" id="ARBA00022801"/>
    </source>
</evidence>
<evidence type="ECO:0000313" key="7">
    <source>
        <dbReference type="Proteomes" id="UP000554766"/>
    </source>
</evidence>
<dbReference type="RefSeq" id="WP_128622235.1">
    <property type="nucleotide sequence ID" value="NZ_JAAVJF010000002.1"/>
</dbReference>
<keyword evidence="7" id="KW-1185">Reference proteome</keyword>
<dbReference type="EMBL" id="JAAVJF010000002">
    <property type="protein sequence ID" value="NYR15566.1"/>
    <property type="molecule type" value="Genomic_DNA"/>
</dbReference>
<keyword evidence="4" id="KW-0051">Antiviral defense</keyword>
<dbReference type="Pfam" id="PF10040">
    <property type="entry name" value="CRISPR_Cas6"/>
    <property type="match status" value="1"/>
</dbReference>
<dbReference type="GO" id="GO:0004519">
    <property type="term" value="F:endonuclease activity"/>
    <property type="evidence" value="ECO:0007669"/>
    <property type="project" value="UniProtKB-KW"/>
</dbReference>
<gene>
    <name evidence="6" type="primary">cas6</name>
    <name evidence="6" type="ORF">HC235_06390</name>
</gene>
<sequence length="264" mass="28865">MSVVLVRGRPTEAVAMVGFTGTVAQSLVVSLLGGELHDARPKSFSVTPFFVNGRPAVDKAVAGPGDILELRAAFAQRELAERFIAEVAKGYTLFGRRVVVEELEFYDVFSQPLPEAQCFKLEFLTPLRFAVKPLYRRSRAVFDFLPRPLSVFKSAVRHGRALGLLKLGAPFLRWVHTYVALTDFGCRGRCVVTVKLPNGGVARGFVGWALYRSFGKRRIADLWRALRVAEAFNLGTGRGMGLGVVRVTPLDCPGNGPAAQRGDA</sequence>
<dbReference type="Gene3D" id="3.30.70.1900">
    <property type="match status" value="1"/>
</dbReference>
<dbReference type="GO" id="GO:0016788">
    <property type="term" value="F:hydrolase activity, acting on ester bonds"/>
    <property type="evidence" value="ECO:0007669"/>
    <property type="project" value="InterPro"/>
</dbReference>
<keyword evidence="3" id="KW-0378">Hydrolase</keyword>
<organism evidence="6 7">
    <name type="scientific">Pyrobaculum arsenaticum</name>
    <dbReference type="NCBI Taxonomy" id="121277"/>
    <lineage>
        <taxon>Archaea</taxon>
        <taxon>Thermoproteota</taxon>
        <taxon>Thermoprotei</taxon>
        <taxon>Thermoproteales</taxon>
        <taxon>Thermoproteaceae</taxon>
        <taxon>Pyrobaculum</taxon>
    </lineage>
</organism>
<proteinExistence type="predicted"/>
<dbReference type="GeneID" id="5055935"/>
<reference evidence="6 7" key="1">
    <citation type="journal article" date="2020" name="Nat. Commun.">
        <title>The structures of two archaeal type IV pili illuminate evolutionary relationships.</title>
        <authorList>
            <person name="Wang F."/>
            <person name="Baquero D.P."/>
            <person name="Su Z."/>
            <person name="Beltran L.C."/>
            <person name="Prangishvili D."/>
            <person name="Krupovic M."/>
            <person name="Egelman E.H."/>
        </authorList>
    </citation>
    <scope>NUCLEOTIDE SEQUENCE [LARGE SCALE GENOMIC DNA]</scope>
    <source>
        <strain evidence="6 7">2GA</strain>
    </source>
</reference>